<reference evidence="2 3" key="1">
    <citation type="submission" date="2020-08" db="EMBL/GenBank/DDBJ databases">
        <title>Genomic Encyclopedia of Type Strains, Phase III (KMG-III): the genomes of soil and plant-associated and newly described type strains.</title>
        <authorList>
            <person name="Whitman W."/>
        </authorList>
    </citation>
    <scope>NUCLEOTIDE SEQUENCE [LARGE SCALE GENOMIC DNA]</scope>
    <source>
        <strain evidence="2 3">CECT 8693</strain>
    </source>
</reference>
<accession>A0A7W3SV06</accession>
<dbReference type="AlphaFoldDB" id="A0A7W3SV06"/>
<feature type="transmembrane region" description="Helical" evidence="1">
    <location>
        <begin position="12"/>
        <end position="35"/>
    </location>
</feature>
<protein>
    <submittedName>
        <fullName evidence="2">Uncharacterized protein</fullName>
    </submittedName>
</protein>
<evidence type="ECO:0000313" key="2">
    <source>
        <dbReference type="EMBL" id="MBA9086624.1"/>
    </source>
</evidence>
<keyword evidence="1" id="KW-0472">Membrane</keyword>
<gene>
    <name evidence="2" type="ORF">FHR92_003104</name>
</gene>
<comment type="caution">
    <text evidence="2">The sequence shown here is derived from an EMBL/GenBank/DDBJ whole genome shotgun (WGS) entry which is preliminary data.</text>
</comment>
<keyword evidence="1" id="KW-0812">Transmembrane</keyword>
<keyword evidence="3" id="KW-1185">Reference proteome</keyword>
<proteinExistence type="predicted"/>
<evidence type="ECO:0000313" key="3">
    <source>
        <dbReference type="Proteomes" id="UP000567067"/>
    </source>
</evidence>
<evidence type="ECO:0000256" key="1">
    <source>
        <dbReference type="SAM" id="Phobius"/>
    </source>
</evidence>
<sequence length="39" mass="4868">MLRDVFFYKKLVRILTVRTLTIMMIMLLRILTIWVREKL</sequence>
<dbReference type="EMBL" id="JACJIP010000020">
    <property type="protein sequence ID" value="MBA9086624.1"/>
    <property type="molecule type" value="Genomic_DNA"/>
</dbReference>
<dbReference type="Proteomes" id="UP000567067">
    <property type="component" value="Unassembled WGS sequence"/>
</dbReference>
<organism evidence="2 3">
    <name type="scientific">Fontibacillus solani</name>
    <dbReference type="NCBI Taxonomy" id="1572857"/>
    <lineage>
        <taxon>Bacteria</taxon>
        <taxon>Bacillati</taxon>
        <taxon>Bacillota</taxon>
        <taxon>Bacilli</taxon>
        <taxon>Bacillales</taxon>
        <taxon>Paenibacillaceae</taxon>
        <taxon>Fontibacillus</taxon>
    </lineage>
</organism>
<keyword evidence="1" id="KW-1133">Transmembrane helix</keyword>
<name>A0A7W3SV06_9BACL</name>